<protein>
    <submittedName>
        <fullName evidence="1">Uncharacterized protein</fullName>
    </submittedName>
</protein>
<dbReference type="AlphaFoldDB" id="A0A8I1EEK7"/>
<proteinExistence type="predicted"/>
<name>A0A8I1EEK7_PSEPU</name>
<gene>
    <name evidence="1" type="ORF">JEU22_11915</name>
</gene>
<organism evidence="1 2">
    <name type="scientific">Pseudomonas putida</name>
    <name type="common">Arthrobacter siderocapsulatus</name>
    <dbReference type="NCBI Taxonomy" id="303"/>
    <lineage>
        <taxon>Bacteria</taxon>
        <taxon>Pseudomonadati</taxon>
        <taxon>Pseudomonadota</taxon>
        <taxon>Gammaproteobacteria</taxon>
        <taxon>Pseudomonadales</taxon>
        <taxon>Pseudomonadaceae</taxon>
        <taxon>Pseudomonas</taxon>
    </lineage>
</organism>
<dbReference type="EMBL" id="JAEHTE010000010">
    <property type="protein sequence ID" value="MBI6884622.1"/>
    <property type="molecule type" value="Genomic_DNA"/>
</dbReference>
<dbReference type="Proteomes" id="UP000637061">
    <property type="component" value="Unassembled WGS sequence"/>
</dbReference>
<evidence type="ECO:0000313" key="2">
    <source>
        <dbReference type="Proteomes" id="UP000637061"/>
    </source>
</evidence>
<accession>A0A8I1EEK7</accession>
<reference evidence="1" key="1">
    <citation type="submission" date="2020-12" db="EMBL/GenBank/DDBJ databases">
        <title>Enhanced detection system for hospital associated transmission using whole genome sequencing surveillance.</title>
        <authorList>
            <person name="Harrison L.H."/>
            <person name="Van Tyne D."/>
            <person name="Marsh J.W."/>
            <person name="Griffith M.P."/>
            <person name="Snyder D.J."/>
            <person name="Cooper V.S."/>
            <person name="Mustapha M."/>
        </authorList>
    </citation>
    <scope>NUCLEOTIDE SEQUENCE</scope>
    <source>
        <strain evidence="1">PSB00042</strain>
    </source>
</reference>
<sequence length="38" mass="4599">MMALSRVCWGVCQFITDIYRYLKPENRRISRHSANLNR</sequence>
<evidence type="ECO:0000313" key="1">
    <source>
        <dbReference type="EMBL" id="MBI6884622.1"/>
    </source>
</evidence>
<comment type="caution">
    <text evidence="1">The sequence shown here is derived from an EMBL/GenBank/DDBJ whole genome shotgun (WGS) entry which is preliminary data.</text>
</comment>